<organism evidence="15 16">
    <name type="scientific">Dorcoceras hygrometricum</name>
    <dbReference type="NCBI Taxonomy" id="472368"/>
    <lineage>
        <taxon>Eukaryota</taxon>
        <taxon>Viridiplantae</taxon>
        <taxon>Streptophyta</taxon>
        <taxon>Embryophyta</taxon>
        <taxon>Tracheophyta</taxon>
        <taxon>Spermatophyta</taxon>
        <taxon>Magnoliopsida</taxon>
        <taxon>eudicotyledons</taxon>
        <taxon>Gunneridae</taxon>
        <taxon>Pentapetalae</taxon>
        <taxon>asterids</taxon>
        <taxon>lamiids</taxon>
        <taxon>Lamiales</taxon>
        <taxon>Gesneriaceae</taxon>
        <taxon>Didymocarpoideae</taxon>
        <taxon>Trichosporeae</taxon>
        <taxon>Loxocarpinae</taxon>
        <taxon>Dorcoceras</taxon>
    </lineage>
</organism>
<dbReference type="Pfam" id="PF08263">
    <property type="entry name" value="LRRNT_2"/>
    <property type="match status" value="1"/>
</dbReference>
<dbReference type="OrthoDB" id="1740823at2759"/>
<evidence type="ECO:0000259" key="14">
    <source>
        <dbReference type="Pfam" id="PF08263"/>
    </source>
</evidence>
<sequence length="716" mass="78068">MISLTCSSFLISILLILSSSPNVLCCHEVERDSLLSFHRYISAAAPLNWTYSADCCEWEGVTCSSSDGRVSHLSLPSRGLRGTIFPTFVLNLTSLSHLNLSRNQFSGPVPDSLFRRLQTLDLSYNRLSGAIFQSNQTLPISITTLDLSSNLINGSVDPLFLRLASNLIQFNVSNNSFTGPIPSSICSGSPLLESLDFSVNKFTGGVAPGISRCSRLKVFRAGFNALSGLIPSDMYYLKTLEEISLTNNQFSGPMNNDISMLSNLRILELHVNELSGGIPPDIGLLTNLEQLQLHTNRLNGSVPPSLTDCSNLKTLLLRNNLLGGEISTLDFSKLQRLQAIDFGNNSFAGEIPGSLCLCRSVTAVRLAYNKLTGEIPPCMASLKSLAHLSISDNYLSNVAGALEILKHCDNLEVLFLSRCFDNEPMPDLLLLNGFQKLQILTLGGCQLKGRIPLWIAKLRKVKLLNLSYNQIYGPIPTWLGDMPSLFVLNLTQNFLSGGLPPELGRLPALISDNSSSDLSYLALPFLFDSFQYNRLFNLPRGLKVGNNRLTGSIPKEIGRLKLLHILELSNNFFNGSIPSELSGLVNLEKLDMSGNHLSGEIPRSLERLHFLSAFSVANNDLEGQIPSGGQFDTFSPSSFEGNPRLCGAVLHRNCPVKSSVGTSLEEEEEESSSDIPFGIGYFVGFFAVSISLVFHSPWSSGGVVTRSISFPLASSL</sequence>
<gene>
    <name evidence="15" type="ORF">F511_04749</name>
</gene>
<dbReference type="GO" id="GO:0005886">
    <property type="term" value="C:plasma membrane"/>
    <property type="evidence" value="ECO:0007669"/>
    <property type="project" value="UniProtKB-SubCell"/>
</dbReference>
<accession>A0A2Z7AWH3</accession>
<evidence type="ECO:0000256" key="12">
    <source>
        <dbReference type="ARBA" id="ARBA00023180"/>
    </source>
</evidence>
<dbReference type="FunFam" id="3.80.10.10:FF:000041">
    <property type="entry name" value="LRR receptor-like serine/threonine-protein kinase ERECTA"/>
    <property type="match status" value="1"/>
</dbReference>
<evidence type="ECO:0000313" key="15">
    <source>
        <dbReference type="EMBL" id="KZV25688.1"/>
    </source>
</evidence>
<dbReference type="SUPFAM" id="SSF52047">
    <property type="entry name" value="RNI-like"/>
    <property type="match status" value="2"/>
</dbReference>
<evidence type="ECO:0000256" key="7">
    <source>
        <dbReference type="ARBA" id="ARBA00022729"/>
    </source>
</evidence>
<dbReference type="Proteomes" id="UP000250235">
    <property type="component" value="Unassembled WGS sequence"/>
</dbReference>
<evidence type="ECO:0000256" key="11">
    <source>
        <dbReference type="ARBA" id="ARBA00023170"/>
    </source>
</evidence>
<evidence type="ECO:0000256" key="6">
    <source>
        <dbReference type="ARBA" id="ARBA00022692"/>
    </source>
</evidence>
<evidence type="ECO:0000256" key="1">
    <source>
        <dbReference type="ARBA" id="ARBA00004167"/>
    </source>
</evidence>
<dbReference type="PRINTS" id="PR00019">
    <property type="entry name" value="LEURICHRPT"/>
</dbReference>
<keyword evidence="12" id="KW-0325">Glycoprotein</keyword>
<keyword evidence="8" id="KW-0677">Repeat</keyword>
<evidence type="ECO:0000256" key="5">
    <source>
        <dbReference type="ARBA" id="ARBA00022614"/>
    </source>
</evidence>
<comment type="subcellular location">
    <subcellularLocation>
        <location evidence="2">Cell membrane</location>
    </subcellularLocation>
    <subcellularLocation>
        <location evidence="1">Membrane</location>
        <topology evidence="1">Single-pass membrane protein</topology>
    </subcellularLocation>
</comment>
<dbReference type="GO" id="GO:0033612">
    <property type="term" value="F:receptor serine/threonine kinase binding"/>
    <property type="evidence" value="ECO:0007669"/>
    <property type="project" value="TreeGrafter"/>
</dbReference>
<evidence type="ECO:0000256" key="2">
    <source>
        <dbReference type="ARBA" id="ARBA00004236"/>
    </source>
</evidence>
<feature type="chain" id="PRO_5016451333" evidence="13">
    <location>
        <begin position="26"/>
        <end position="716"/>
    </location>
</feature>
<dbReference type="Gene3D" id="3.80.10.10">
    <property type="entry name" value="Ribonuclease Inhibitor"/>
    <property type="match status" value="3"/>
</dbReference>
<dbReference type="InterPro" id="IPR032675">
    <property type="entry name" value="LRR_dom_sf"/>
</dbReference>
<dbReference type="InterPro" id="IPR050647">
    <property type="entry name" value="Plant_LRR-RLKs"/>
</dbReference>
<dbReference type="Pfam" id="PF13855">
    <property type="entry name" value="LRR_8"/>
    <property type="match status" value="2"/>
</dbReference>
<evidence type="ECO:0000256" key="8">
    <source>
        <dbReference type="ARBA" id="ARBA00022737"/>
    </source>
</evidence>
<dbReference type="AlphaFoldDB" id="A0A2Z7AWH3"/>
<dbReference type="InterPro" id="IPR013210">
    <property type="entry name" value="LRR_N_plant-typ"/>
</dbReference>
<dbReference type="InterPro" id="IPR001611">
    <property type="entry name" value="Leu-rich_rpt"/>
</dbReference>
<dbReference type="FunFam" id="3.80.10.10:FF:000129">
    <property type="entry name" value="Leucine-rich repeat receptor-like kinase"/>
    <property type="match status" value="1"/>
</dbReference>
<protein>
    <submittedName>
        <fullName evidence="15">Tyrosine-sulfated glycopeptide receptor 1</fullName>
    </submittedName>
</protein>
<keyword evidence="16" id="KW-1185">Reference proteome</keyword>
<evidence type="ECO:0000313" key="16">
    <source>
        <dbReference type="Proteomes" id="UP000250235"/>
    </source>
</evidence>
<name>A0A2Z7AWH3_9LAMI</name>
<evidence type="ECO:0000256" key="3">
    <source>
        <dbReference type="ARBA" id="ARBA00009592"/>
    </source>
</evidence>
<dbReference type="GO" id="GO:0006952">
    <property type="term" value="P:defense response"/>
    <property type="evidence" value="ECO:0007669"/>
    <property type="project" value="UniProtKB-ARBA"/>
</dbReference>
<evidence type="ECO:0000256" key="13">
    <source>
        <dbReference type="SAM" id="SignalP"/>
    </source>
</evidence>
<keyword evidence="4" id="KW-1003">Cell membrane</keyword>
<dbReference type="GO" id="GO:0051707">
    <property type="term" value="P:response to other organism"/>
    <property type="evidence" value="ECO:0007669"/>
    <property type="project" value="UniProtKB-ARBA"/>
</dbReference>
<evidence type="ECO:0000256" key="4">
    <source>
        <dbReference type="ARBA" id="ARBA00022475"/>
    </source>
</evidence>
<evidence type="ECO:0000256" key="9">
    <source>
        <dbReference type="ARBA" id="ARBA00022989"/>
    </source>
</evidence>
<dbReference type="FunFam" id="3.80.10.10:FF:000213">
    <property type="entry name" value="Tyrosine-sulfated glycopeptide receptor 1"/>
    <property type="match status" value="1"/>
</dbReference>
<proteinExistence type="inferred from homology"/>
<keyword evidence="6" id="KW-0812">Transmembrane</keyword>
<keyword evidence="7 13" id="KW-0732">Signal</keyword>
<dbReference type="PANTHER" id="PTHR48056">
    <property type="entry name" value="LRR RECEPTOR-LIKE SERINE/THREONINE-PROTEIN KINASE-RELATED"/>
    <property type="match status" value="1"/>
</dbReference>
<dbReference type="EMBL" id="KV011838">
    <property type="protein sequence ID" value="KZV25688.1"/>
    <property type="molecule type" value="Genomic_DNA"/>
</dbReference>
<comment type="similarity">
    <text evidence="3">Belongs to the RLP family.</text>
</comment>
<dbReference type="Pfam" id="PF00560">
    <property type="entry name" value="LRR_1"/>
    <property type="match status" value="3"/>
</dbReference>
<reference evidence="15 16" key="1">
    <citation type="journal article" date="2015" name="Proc. Natl. Acad. Sci. U.S.A.">
        <title>The resurrection genome of Boea hygrometrica: A blueprint for survival of dehydration.</title>
        <authorList>
            <person name="Xiao L."/>
            <person name="Yang G."/>
            <person name="Zhang L."/>
            <person name="Yang X."/>
            <person name="Zhao S."/>
            <person name="Ji Z."/>
            <person name="Zhou Q."/>
            <person name="Hu M."/>
            <person name="Wang Y."/>
            <person name="Chen M."/>
            <person name="Xu Y."/>
            <person name="Jin H."/>
            <person name="Xiao X."/>
            <person name="Hu G."/>
            <person name="Bao F."/>
            <person name="Hu Y."/>
            <person name="Wan P."/>
            <person name="Li L."/>
            <person name="Deng X."/>
            <person name="Kuang T."/>
            <person name="Xiang C."/>
            <person name="Zhu J.K."/>
            <person name="Oliver M.J."/>
            <person name="He Y."/>
        </authorList>
    </citation>
    <scope>NUCLEOTIDE SEQUENCE [LARGE SCALE GENOMIC DNA]</scope>
    <source>
        <strain evidence="16">cv. XS01</strain>
    </source>
</reference>
<evidence type="ECO:0000256" key="10">
    <source>
        <dbReference type="ARBA" id="ARBA00023136"/>
    </source>
</evidence>
<feature type="signal peptide" evidence="13">
    <location>
        <begin position="1"/>
        <end position="25"/>
    </location>
</feature>
<dbReference type="InterPro" id="IPR003591">
    <property type="entry name" value="Leu-rich_rpt_typical-subtyp"/>
</dbReference>
<keyword evidence="10" id="KW-0472">Membrane</keyword>
<keyword evidence="11 15" id="KW-0675">Receptor</keyword>
<dbReference type="PANTHER" id="PTHR48056:SF57">
    <property type="entry name" value="LEUCINE-RICH REPEAT-CONTAINING N-TERMINAL PLANT-TYPE DOMAIN-CONTAINING PROTEIN"/>
    <property type="match status" value="1"/>
</dbReference>
<feature type="domain" description="Leucine-rich repeat-containing N-terminal plant-type" evidence="14">
    <location>
        <begin position="30"/>
        <end position="64"/>
    </location>
</feature>
<keyword evidence="9" id="KW-1133">Transmembrane helix</keyword>
<dbReference type="SMART" id="SM00369">
    <property type="entry name" value="LRR_TYP"/>
    <property type="match status" value="7"/>
</dbReference>
<keyword evidence="5" id="KW-0433">Leucine-rich repeat</keyword>